<evidence type="ECO:0000256" key="8">
    <source>
        <dbReference type="ARBA" id="ARBA00022842"/>
    </source>
</evidence>
<accession>M0LFA9</accession>
<evidence type="ECO:0000313" key="17">
    <source>
        <dbReference type="Proteomes" id="UP000186547"/>
    </source>
</evidence>
<keyword evidence="5" id="KW-0547">Nucleotide-binding</keyword>
<feature type="region of interest" description="Disordered" evidence="12">
    <location>
        <begin position="284"/>
        <end position="333"/>
    </location>
</feature>
<dbReference type="GO" id="GO:0005524">
    <property type="term" value="F:ATP binding"/>
    <property type="evidence" value="ECO:0007669"/>
    <property type="project" value="UniProtKB-KW"/>
</dbReference>
<dbReference type="eggNOG" id="arCOG08932">
    <property type="taxonomic scope" value="Archaea"/>
</dbReference>
<dbReference type="SUPFAM" id="SSF111331">
    <property type="entry name" value="NAD kinase/diacylglycerol kinase-like"/>
    <property type="match status" value="1"/>
</dbReference>
<evidence type="ECO:0000256" key="11">
    <source>
        <dbReference type="ARBA" id="ARBA00023264"/>
    </source>
</evidence>
<dbReference type="Gene3D" id="3.40.50.10330">
    <property type="entry name" value="Probable inorganic polyphosphate/atp-NAD kinase, domain 1"/>
    <property type="match status" value="1"/>
</dbReference>
<comment type="cofactor">
    <cofactor evidence="1">
        <name>Mg(2+)</name>
        <dbReference type="ChEBI" id="CHEBI:18420"/>
    </cofactor>
</comment>
<evidence type="ECO:0000256" key="5">
    <source>
        <dbReference type="ARBA" id="ARBA00022741"/>
    </source>
</evidence>
<dbReference type="SMART" id="SM00046">
    <property type="entry name" value="DAGKc"/>
    <property type="match status" value="1"/>
</dbReference>
<evidence type="ECO:0000313" key="16">
    <source>
        <dbReference type="Proteomes" id="UP000011555"/>
    </source>
</evidence>
<dbReference type="Proteomes" id="UP000186547">
    <property type="component" value="Chromosome"/>
</dbReference>
<dbReference type="GO" id="GO:0005886">
    <property type="term" value="C:plasma membrane"/>
    <property type="evidence" value="ECO:0007669"/>
    <property type="project" value="TreeGrafter"/>
</dbReference>
<dbReference type="EMBL" id="CP019285">
    <property type="protein sequence ID" value="APW96440.1"/>
    <property type="molecule type" value="Genomic_DNA"/>
</dbReference>
<reference evidence="15 16" key="2">
    <citation type="journal article" date="2014" name="PLoS Genet.">
        <title>Phylogenetically driven sequencing of extremely halophilic archaea reveals strategies for static and dynamic osmo-response.</title>
        <authorList>
            <person name="Becker E.A."/>
            <person name="Seitzer P.M."/>
            <person name="Tritt A."/>
            <person name="Larsen D."/>
            <person name="Krusor M."/>
            <person name="Yao A.I."/>
            <person name="Wu D."/>
            <person name="Madern D."/>
            <person name="Eisen J.A."/>
            <person name="Darling A.E."/>
            <person name="Facciotti M.T."/>
        </authorList>
    </citation>
    <scope>NUCLEOTIDE SEQUENCE [LARGE SCALE GENOMIC DNA]</scope>
    <source>
        <strain evidence="15 16">AJ5</strain>
    </source>
</reference>
<keyword evidence="7" id="KW-0067">ATP-binding</keyword>
<dbReference type="InterPro" id="IPR016064">
    <property type="entry name" value="NAD/diacylglycerol_kinase_sf"/>
</dbReference>
<feature type="domain" description="DAGKc" evidence="13">
    <location>
        <begin position="6"/>
        <end position="132"/>
    </location>
</feature>
<evidence type="ECO:0000256" key="10">
    <source>
        <dbReference type="ARBA" id="ARBA00023209"/>
    </source>
</evidence>
<dbReference type="GeneID" id="30919673"/>
<evidence type="ECO:0000313" key="15">
    <source>
        <dbReference type="EMBL" id="EMA31788.1"/>
    </source>
</evidence>
<dbReference type="InterPro" id="IPR017438">
    <property type="entry name" value="ATP-NAD_kinase_N"/>
</dbReference>
<dbReference type="InterPro" id="IPR045540">
    <property type="entry name" value="YegS/DAGK_C"/>
</dbReference>
<evidence type="ECO:0000313" key="14">
    <source>
        <dbReference type="EMBL" id="APW96440.1"/>
    </source>
</evidence>
<evidence type="ECO:0000256" key="6">
    <source>
        <dbReference type="ARBA" id="ARBA00022777"/>
    </source>
</evidence>
<evidence type="ECO:0000256" key="7">
    <source>
        <dbReference type="ARBA" id="ARBA00022840"/>
    </source>
</evidence>
<dbReference type="EMBL" id="AOLZ01000043">
    <property type="protein sequence ID" value="EMA31788.1"/>
    <property type="molecule type" value="Genomic_DNA"/>
</dbReference>
<proteinExistence type="predicted"/>
<evidence type="ECO:0000259" key="13">
    <source>
        <dbReference type="PROSITE" id="PS50146"/>
    </source>
</evidence>
<evidence type="ECO:0000256" key="4">
    <source>
        <dbReference type="ARBA" id="ARBA00022723"/>
    </source>
</evidence>
<keyword evidence="10" id="KW-0594">Phospholipid biosynthesis</keyword>
<dbReference type="NCBIfam" id="TIGR00147">
    <property type="entry name" value="YegS/Rv2252/BmrU family lipid kinase"/>
    <property type="match status" value="1"/>
</dbReference>
<dbReference type="KEGG" id="hlc:CHINAEXTREME01075"/>
<dbReference type="Pfam" id="PF00781">
    <property type="entry name" value="DAGK_cat"/>
    <property type="match status" value="1"/>
</dbReference>
<dbReference type="GO" id="GO:0004143">
    <property type="term" value="F:ATP-dependent diacylglycerol kinase activity"/>
    <property type="evidence" value="ECO:0007669"/>
    <property type="project" value="TreeGrafter"/>
</dbReference>
<evidence type="ECO:0000256" key="1">
    <source>
        <dbReference type="ARBA" id="ARBA00001946"/>
    </source>
</evidence>
<evidence type="ECO:0000256" key="9">
    <source>
        <dbReference type="ARBA" id="ARBA00023098"/>
    </source>
</evidence>
<dbReference type="RefSeq" id="WP_007142365.1">
    <property type="nucleotide sequence ID" value="NZ_AOLZ01000043.1"/>
</dbReference>
<reference evidence="14" key="3">
    <citation type="submission" date="2017-01" db="EMBL/GenBank/DDBJ databases">
        <authorList>
            <person name="Mah S.A."/>
            <person name="Swanson W.J."/>
            <person name="Moy G.W."/>
            <person name="Vacquier V.D."/>
        </authorList>
    </citation>
    <scope>NUCLEOTIDE SEQUENCE</scope>
    <source>
        <strain evidence="14">AJ5</strain>
    </source>
</reference>
<dbReference type="GO" id="GO:0008654">
    <property type="term" value="P:phospholipid biosynthetic process"/>
    <property type="evidence" value="ECO:0007669"/>
    <property type="project" value="UniProtKB-KW"/>
</dbReference>
<dbReference type="PROSITE" id="PS50146">
    <property type="entry name" value="DAGK"/>
    <property type="match status" value="1"/>
</dbReference>
<keyword evidence="11" id="KW-1208">Phospholipid metabolism</keyword>
<dbReference type="Proteomes" id="UP000011555">
    <property type="component" value="Unassembled WGS sequence"/>
</dbReference>
<dbReference type="Gene3D" id="2.60.200.40">
    <property type="match status" value="1"/>
</dbReference>
<dbReference type="InterPro" id="IPR005218">
    <property type="entry name" value="Diacylglycerol/lipid_kinase"/>
</dbReference>
<name>M0LFA9_NATLA</name>
<keyword evidence="3" id="KW-0808">Transferase</keyword>
<dbReference type="AlphaFoldDB" id="M0LFA9"/>
<dbReference type="PANTHER" id="PTHR12358:SF106">
    <property type="entry name" value="LIPID KINASE YEGS"/>
    <property type="match status" value="1"/>
</dbReference>
<keyword evidence="9" id="KW-0443">Lipid metabolism</keyword>
<sequence length="333" mass="35390">MESDGHTDDRVLVLNPISGNGDHVDRVTDLAADHGLEIRRTEEAGDAKRFAREAAEEASLVAAAGGDGTINEVVNGVASAGELETTTVAAVPAGTGNNFASNVGIEGIEHAFGVVEDGRRRKIDLGFANERAFVNSCVGGVTAEASSETSAENKAELGVLAYVKETLDAVGSFDSLPLRVKTADGPSAEPSRTWEGEALFVLVGNCRRFTGARTAQADVEDGRFEVTIVEDASTVDLLGDAALEGLFDRDGDRIVRRRTPSLVIESREESVEYSLDGEMLETDRLRLETEPDTLEIAVGDEYEPTPDPNPDSDPDSNPDEGEETEGGLWPLEG</sequence>
<evidence type="ECO:0000256" key="3">
    <source>
        <dbReference type="ARBA" id="ARBA00022679"/>
    </source>
</evidence>
<protein>
    <submittedName>
        <fullName evidence="14">Diacylglycerol kinase</fullName>
    </submittedName>
</protein>
<dbReference type="PATRIC" id="fig|358396.7.peg.2701"/>
<evidence type="ECO:0000256" key="12">
    <source>
        <dbReference type="SAM" id="MobiDB-lite"/>
    </source>
</evidence>
<keyword evidence="2" id="KW-0444">Lipid biosynthesis</keyword>
<dbReference type="InterPro" id="IPR050187">
    <property type="entry name" value="Lipid_Phosphate_FormReg"/>
</dbReference>
<keyword evidence="6 14" id="KW-0418">Kinase</keyword>
<organism evidence="15 16">
    <name type="scientific">Natronobacterium lacisalsi AJ5</name>
    <dbReference type="NCBI Taxonomy" id="358396"/>
    <lineage>
        <taxon>Archaea</taxon>
        <taxon>Methanobacteriati</taxon>
        <taxon>Methanobacteriota</taxon>
        <taxon>Stenosarchaea group</taxon>
        <taxon>Halobacteria</taxon>
        <taxon>Halobacteriales</taxon>
        <taxon>Natrialbaceae</taxon>
        <taxon>Natronobacterium</taxon>
    </lineage>
</organism>
<keyword evidence="8" id="KW-0460">Magnesium</keyword>
<keyword evidence="16" id="KW-1185">Reference proteome</keyword>
<dbReference type="PANTHER" id="PTHR12358">
    <property type="entry name" value="SPHINGOSINE KINASE"/>
    <property type="match status" value="1"/>
</dbReference>
<feature type="compositionally biased region" description="Acidic residues" evidence="12">
    <location>
        <begin position="290"/>
        <end position="325"/>
    </location>
</feature>
<dbReference type="InterPro" id="IPR001206">
    <property type="entry name" value="Diacylglycerol_kinase_cat_dom"/>
</dbReference>
<reference evidence="14 17" key="1">
    <citation type="journal article" date="2011" name="J. Bacteriol.">
        <title>Genome sequence of Halobiforma lacisalsi AJ5, an extremely halophilic archaeon which harbors a bop gene.</title>
        <authorList>
            <person name="Jiang X."/>
            <person name="Wang S."/>
            <person name="Cheng H."/>
            <person name="Huo Y."/>
            <person name="Zhang X."/>
            <person name="Zhu X."/>
            <person name="Han X."/>
            <person name="Ni P."/>
            <person name="Wu M."/>
        </authorList>
    </citation>
    <scope>NUCLEOTIDE SEQUENCE [LARGE SCALE GENOMIC DNA]</scope>
    <source>
        <strain evidence="14 17">AJ5</strain>
    </source>
</reference>
<evidence type="ECO:0000256" key="2">
    <source>
        <dbReference type="ARBA" id="ARBA00022516"/>
    </source>
</evidence>
<dbReference type="Pfam" id="PF19279">
    <property type="entry name" value="YegS_C"/>
    <property type="match status" value="1"/>
</dbReference>
<keyword evidence="4" id="KW-0479">Metal-binding</keyword>
<dbReference type="GO" id="GO:0046872">
    <property type="term" value="F:metal ion binding"/>
    <property type="evidence" value="ECO:0007669"/>
    <property type="project" value="UniProtKB-KW"/>
</dbReference>
<dbReference type="STRING" id="358396.CHINAEXTREME_01075"/>
<gene>
    <name evidence="15" type="ORF">C445_13275</name>
    <name evidence="14" type="ORF">CHINAEXTREME_01075</name>
</gene>